<protein>
    <submittedName>
        <fullName evidence="3">Endo alpha-1,4 polygalactosaminidase</fullName>
    </submittedName>
</protein>
<feature type="chain" id="PRO_5040969598" evidence="1">
    <location>
        <begin position="22"/>
        <end position="262"/>
    </location>
</feature>
<reference evidence="3" key="2">
    <citation type="journal article" date="2022" name="BMC Genomics">
        <title>Comparative genome analysis of mycobacteria focusing on tRNA and non-coding RNA.</title>
        <authorList>
            <person name="Behra P.R.K."/>
            <person name="Pettersson B.M.F."/>
            <person name="Ramesh M."/>
            <person name="Das S."/>
            <person name="Dasgupta S."/>
            <person name="Kirsebom L.A."/>
        </authorList>
    </citation>
    <scope>NUCLEOTIDE SEQUENCE</scope>
    <source>
        <strain evidence="3">DSM 44838</strain>
    </source>
</reference>
<keyword evidence="1" id="KW-0732">Signal</keyword>
<reference evidence="3" key="1">
    <citation type="submission" date="2020-07" db="EMBL/GenBank/DDBJ databases">
        <authorList>
            <person name="Pettersson B.M.F."/>
            <person name="Behra P.R.K."/>
            <person name="Ramesh M."/>
            <person name="Das S."/>
            <person name="Dasgupta S."/>
            <person name="Kirsebom L.A."/>
        </authorList>
    </citation>
    <scope>NUCLEOTIDE SEQUENCE</scope>
    <source>
        <strain evidence="3">DSM 44838</strain>
    </source>
</reference>
<name>A0A9X3C0Q2_9MYCO</name>
<keyword evidence="4" id="KW-1185">Reference proteome</keyword>
<evidence type="ECO:0000259" key="2">
    <source>
        <dbReference type="Pfam" id="PF03537"/>
    </source>
</evidence>
<organism evidence="3 4">
    <name type="scientific">Mycobacterium yunnanensis</name>
    <dbReference type="NCBI Taxonomy" id="368477"/>
    <lineage>
        <taxon>Bacteria</taxon>
        <taxon>Bacillati</taxon>
        <taxon>Actinomycetota</taxon>
        <taxon>Actinomycetes</taxon>
        <taxon>Mycobacteriales</taxon>
        <taxon>Mycobacteriaceae</taxon>
        <taxon>Mycobacterium</taxon>
    </lineage>
</organism>
<dbReference type="Gene3D" id="3.20.20.70">
    <property type="entry name" value="Aldolase class I"/>
    <property type="match status" value="1"/>
</dbReference>
<dbReference type="AlphaFoldDB" id="A0A9X3C0Q2"/>
<gene>
    <name evidence="3" type="ORF">H7K45_04435</name>
</gene>
<sequence length="262" mass="27917">MAGVLLATAVIAGCTAPVASAGVRLPPTTGAFDYQLGGTADTPGLAVVARDATATPMPGAYNVCYVNGFQTQPGEGQRWLREHPSAVLRDGGEPVTDPDWPDEYVLDPSSAPQRAVILGVLGPVVSRCADQGFDSVEIDNFDTFTRFDGVDRAGALELARAYARIAHDRGLAIGQKNAAESTESGRHDVGFDFAVAEECATYDECGRYRTVYGDHVLQIEYVDDLPSPFDAVCASPERAPLTILRDRDLVARGTKGFVYAQC</sequence>
<feature type="domain" description="Glycoside-hydrolase family GH114 TIM-barrel" evidence="2">
    <location>
        <begin position="32"/>
        <end position="251"/>
    </location>
</feature>
<comment type="caution">
    <text evidence="3">The sequence shown here is derived from an EMBL/GenBank/DDBJ whole genome shotgun (WGS) entry which is preliminary data.</text>
</comment>
<dbReference type="PANTHER" id="PTHR35273:SF2">
    <property type="entry name" value="ALPHA-GALACTOSIDASE"/>
    <property type="match status" value="1"/>
</dbReference>
<dbReference type="InterPro" id="IPR013785">
    <property type="entry name" value="Aldolase_TIM"/>
</dbReference>
<dbReference type="InterPro" id="IPR004352">
    <property type="entry name" value="GH114_TIM-barrel"/>
</dbReference>
<dbReference type="SUPFAM" id="SSF51445">
    <property type="entry name" value="(Trans)glycosidases"/>
    <property type="match status" value="1"/>
</dbReference>
<dbReference type="InterPro" id="IPR017853">
    <property type="entry name" value="GH"/>
</dbReference>
<dbReference type="Pfam" id="PF03537">
    <property type="entry name" value="Glyco_hydro_114"/>
    <property type="match status" value="1"/>
</dbReference>
<accession>A0A9X3C0Q2</accession>
<evidence type="ECO:0000256" key="1">
    <source>
        <dbReference type="SAM" id="SignalP"/>
    </source>
</evidence>
<dbReference type="PANTHER" id="PTHR35273">
    <property type="entry name" value="ALPHA-1,4 POLYGALACTOSAMINIDASE, PUTATIVE (AFU_ORTHOLOGUE AFUA_3G07890)-RELATED"/>
    <property type="match status" value="1"/>
</dbReference>
<dbReference type="EMBL" id="JACKVK010000003">
    <property type="protein sequence ID" value="MCV7419781.1"/>
    <property type="molecule type" value="Genomic_DNA"/>
</dbReference>
<dbReference type="Proteomes" id="UP001141629">
    <property type="component" value="Unassembled WGS sequence"/>
</dbReference>
<evidence type="ECO:0000313" key="4">
    <source>
        <dbReference type="Proteomes" id="UP001141629"/>
    </source>
</evidence>
<evidence type="ECO:0000313" key="3">
    <source>
        <dbReference type="EMBL" id="MCV7419781.1"/>
    </source>
</evidence>
<feature type="signal peptide" evidence="1">
    <location>
        <begin position="1"/>
        <end position="21"/>
    </location>
</feature>
<proteinExistence type="predicted"/>